<gene>
    <name evidence="15" type="ORF">HCX48_10710</name>
</gene>
<comment type="subcellular location">
    <subcellularLocation>
        <location evidence="1">Cell inner membrane</location>
        <topology evidence="1">Multi-pass membrane protein</topology>
    </subcellularLocation>
    <subcellularLocation>
        <location evidence="12">Membrane</location>
        <topology evidence="12">Multi-pass membrane protein</topology>
    </subcellularLocation>
</comment>
<feature type="transmembrane region" description="Helical" evidence="13">
    <location>
        <begin position="24"/>
        <end position="46"/>
    </location>
</feature>
<evidence type="ECO:0000256" key="1">
    <source>
        <dbReference type="ARBA" id="ARBA00004429"/>
    </source>
</evidence>
<evidence type="ECO:0000256" key="2">
    <source>
        <dbReference type="ARBA" id="ARBA00011471"/>
    </source>
</evidence>
<feature type="transmembrane region" description="Helical" evidence="13">
    <location>
        <begin position="198"/>
        <end position="219"/>
    </location>
</feature>
<keyword evidence="6" id="KW-0997">Cell inner membrane</keyword>
<evidence type="ECO:0000256" key="10">
    <source>
        <dbReference type="ARBA" id="ARBA00023136"/>
    </source>
</evidence>
<dbReference type="Pfam" id="PF01618">
    <property type="entry name" value="MotA_ExbB"/>
    <property type="match status" value="1"/>
</dbReference>
<evidence type="ECO:0000256" key="13">
    <source>
        <dbReference type="SAM" id="Phobius"/>
    </source>
</evidence>
<dbReference type="RefSeq" id="WP_167682232.1">
    <property type="nucleotide sequence ID" value="NZ_JAATWB010000007.1"/>
</dbReference>
<comment type="function">
    <text evidence="11">Involved in the TonB-dependent energy-dependent transport of various receptor-bound substrates. Protects ExbD from proteolytic degradation and functionally stabilizes TonB.</text>
</comment>
<dbReference type="InterPro" id="IPR050790">
    <property type="entry name" value="ExbB/TolQ_transport"/>
</dbReference>
<comment type="caution">
    <text evidence="15">The sequence shown here is derived from an EMBL/GenBank/DDBJ whole genome shotgun (WGS) entry which is preliminary data.</text>
</comment>
<name>A0ABX0WK75_9RHOO</name>
<organism evidence="15 16">
    <name type="scientific">Rhodocyclus gracilis</name>
    <dbReference type="NCBI Taxonomy" id="2929842"/>
    <lineage>
        <taxon>Bacteria</taxon>
        <taxon>Pseudomonadati</taxon>
        <taxon>Pseudomonadota</taxon>
        <taxon>Betaproteobacteria</taxon>
        <taxon>Rhodocyclales</taxon>
        <taxon>Rhodocyclaceae</taxon>
        <taxon>Rhodocyclus</taxon>
    </lineage>
</organism>
<evidence type="ECO:0000259" key="14">
    <source>
        <dbReference type="Pfam" id="PF01618"/>
    </source>
</evidence>
<evidence type="ECO:0000256" key="8">
    <source>
        <dbReference type="ARBA" id="ARBA00022927"/>
    </source>
</evidence>
<protein>
    <recommendedName>
        <fullName evidence="3">Biopolymer transport protein ExbB</fullName>
    </recommendedName>
</protein>
<evidence type="ECO:0000256" key="9">
    <source>
        <dbReference type="ARBA" id="ARBA00022989"/>
    </source>
</evidence>
<keyword evidence="10 13" id="KW-0472">Membrane</keyword>
<evidence type="ECO:0000256" key="7">
    <source>
        <dbReference type="ARBA" id="ARBA00022692"/>
    </source>
</evidence>
<feature type="transmembrane region" description="Helical" evidence="13">
    <location>
        <begin position="153"/>
        <end position="178"/>
    </location>
</feature>
<evidence type="ECO:0000256" key="4">
    <source>
        <dbReference type="ARBA" id="ARBA00022448"/>
    </source>
</evidence>
<dbReference type="Proteomes" id="UP000720344">
    <property type="component" value="Unassembled WGS sequence"/>
</dbReference>
<keyword evidence="4 12" id="KW-0813">Transport</keyword>
<evidence type="ECO:0000256" key="12">
    <source>
        <dbReference type="RuleBase" id="RU004057"/>
    </source>
</evidence>
<feature type="domain" description="MotA/TolQ/ExbB proton channel" evidence="14">
    <location>
        <begin position="118"/>
        <end position="230"/>
    </location>
</feature>
<accession>A0ABX0WK75</accession>
<keyword evidence="5" id="KW-1003">Cell membrane</keyword>
<comment type="similarity">
    <text evidence="12">Belongs to the exbB/tolQ family.</text>
</comment>
<keyword evidence="9 13" id="KW-1133">Transmembrane helix</keyword>
<dbReference type="PANTHER" id="PTHR30625:SF14">
    <property type="entry name" value="BIOPOLYMER TRANSPORT PROTEIN EXBB"/>
    <property type="match status" value="1"/>
</dbReference>
<keyword evidence="16" id="KW-1185">Reference proteome</keyword>
<comment type="subunit">
    <text evidence="2">The accessory proteins ExbB and ExbD seem to form a complex with TonB.</text>
</comment>
<keyword evidence="7 13" id="KW-0812">Transmembrane</keyword>
<evidence type="ECO:0000313" key="15">
    <source>
        <dbReference type="EMBL" id="NJA89691.1"/>
    </source>
</evidence>
<dbReference type="EMBL" id="JAATWB010000007">
    <property type="protein sequence ID" value="NJA89691.1"/>
    <property type="molecule type" value="Genomic_DNA"/>
</dbReference>
<dbReference type="InterPro" id="IPR002898">
    <property type="entry name" value="MotA_ExbB_proton_chnl"/>
</dbReference>
<evidence type="ECO:0000256" key="11">
    <source>
        <dbReference type="ARBA" id="ARBA00024816"/>
    </source>
</evidence>
<sequence>MHGTSGEAASNAFGFAHLWAAGDLASHGVVFLLTLMSVASWYFIFIKLWQGRQLRRAARASGAFWSAASLAEGLERLRAAGGNNPRGGTGRHGRRSPFVCLLEAACRQPVRADDDAAVTAPLQARFAPSEQMERALRQQLAVTQLGLEQGLTLLATIGATAPFVGLFGTVWGIYHALVAIGISGQTALEQVAGPVGEALIMTAAGLLVALPAVFAFNAFGRANRVFLAELDAFADDLLAFFAHEATASAAPARALPRMAEGA</sequence>
<evidence type="ECO:0000256" key="6">
    <source>
        <dbReference type="ARBA" id="ARBA00022519"/>
    </source>
</evidence>
<reference evidence="16" key="1">
    <citation type="submission" date="2020-03" db="EMBL/GenBank/DDBJ databases">
        <title>Whole-genome sequence of the purple nonsulfur bacterium Rhodocyclus tenuis DSM112.</title>
        <authorList>
            <person name="Kyndt J.A."/>
            <person name="Meyer T.E."/>
        </authorList>
    </citation>
    <scope>NUCLEOTIDE SEQUENCE [LARGE SCALE GENOMIC DNA]</scope>
    <source>
        <strain evidence="16">DSM 112</strain>
    </source>
</reference>
<evidence type="ECO:0000313" key="16">
    <source>
        <dbReference type="Proteomes" id="UP000720344"/>
    </source>
</evidence>
<evidence type="ECO:0000256" key="5">
    <source>
        <dbReference type="ARBA" id="ARBA00022475"/>
    </source>
</evidence>
<dbReference type="PANTHER" id="PTHR30625">
    <property type="entry name" value="PROTEIN TOLQ"/>
    <property type="match status" value="1"/>
</dbReference>
<evidence type="ECO:0000256" key="3">
    <source>
        <dbReference type="ARBA" id="ARBA00022093"/>
    </source>
</evidence>
<keyword evidence="8 12" id="KW-0653">Protein transport</keyword>
<proteinExistence type="inferred from homology"/>